<dbReference type="GO" id="GO:0033539">
    <property type="term" value="P:fatty acid beta-oxidation using acyl-CoA dehydrogenase"/>
    <property type="evidence" value="ECO:0007669"/>
    <property type="project" value="TreeGrafter"/>
</dbReference>
<comment type="cofactor">
    <cofactor evidence="1">
        <name>FAD</name>
        <dbReference type="ChEBI" id="CHEBI:57692"/>
    </cofactor>
</comment>
<dbReference type="Pfam" id="PF02771">
    <property type="entry name" value="Acyl-CoA_dh_N"/>
    <property type="match status" value="1"/>
</dbReference>
<gene>
    <name evidence="9" type="ORF">MNBD_NITROSPINAE02-1091</name>
</gene>
<dbReference type="InterPro" id="IPR013786">
    <property type="entry name" value="AcylCoA_DH/ox_N"/>
</dbReference>
<accession>A0A3B1BVT2</accession>
<protein>
    <recommendedName>
        <fullName evidence="10">Acyl-CoA dehydrogenase</fullName>
    </recommendedName>
</protein>
<dbReference type="EMBL" id="UOGE01000071">
    <property type="protein sequence ID" value="VAX22039.1"/>
    <property type="molecule type" value="Genomic_DNA"/>
</dbReference>
<evidence type="ECO:0000313" key="9">
    <source>
        <dbReference type="EMBL" id="VAX22039.1"/>
    </source>
</evidence>
<reference evidence="9" key="1">
    <citation type="submission" date="2018-06" db="EMBL/GenBank/DDBJ databases">
        <authorList>
            <person name="Zhirakovskaya E."/>
        </authorList>
    </citation>
    <scope>NUCLEOTIDE SEQUENCE</scope>
</reference>
<organism evidence="9">
    <name type="scientific">hydrothermal vent metagenome</name>
    <dbReference type="NCBI Taxonomy" id="652676"/>
    <lineage>
        <taxon>unclassified sequences</taxon>
        <taxon>metagenomes</taxon>
        <taxon>ecological metagenomes</taxon>
    </lineage>
</organism>
<dbReference type="AlphaFoldDB" id="A0A3B1BVT2"/>
<dbReference type="InterPro" id="IPR006089">
    <property type="entry name" value="Acyl-CoA_DH_CS"/>
</dbReference>
<dbReference type="SUPFAM" id="SSF56645">
    <property type="entry name" value="Acyl-CoA dehydrogenase NM domain-like"/>
    <property type="match status" value="1"/>
</dbReference>
<feature type="domain" description="Acyl-CoA oxidase/dehydrogenase middle" evidence="7">
    <location>
        <begin position="120"/>
        <end position="212"/>
    </location>
</feature>
<feature type="domain" description="Acyl-CoA dehydrogenase/oxidase N-terminal" evidence="8">
    <location>
        <begin position="39"/>
        <end position="115"/>
    </location>
</feature>
<comment type="similarity">
    <text evidence="2">Belongs to the acyl-CoA dehydrogenase family.</text>
</comment>
<evidence type="ECO:0000259" key="8">
    <source>
        <dbReference type="Pfam" id="PF02771"/>
    </source>
</evidence>
<dbReference type="InterPro" id="IPR009100">
    <property type="entry name" value="AcylCoA_DH/oxidase_NM_dom_sf"/>
</dbReference>
<dbReference type="InterPro" id="IPR036250">
    <property type="entry name" value="AcylCo_DH-like_C"/>
</dbReference>
<keyword evidence="3" id="KW-0285">Flavoprotein</keyword>
<dbReference type="Gene3D" id="2.40.110.10">
    <property type="entry name" value="Butyryl-CoA Dehydrogenase, subunit A, domain 2"/>
    <property type="match status" value="1"/>
</dbReference>
<sequence>MSDIKLPFYRRSIFSTEQLSFKKDFQKYIVWVKDNEGELKKYPEPVWLEAGKRGFISPAGRGLSPLHSIIIAEEIFRAGIPDFGLFLHNEIASPYIMGEGAEKIREALLKKMVEGRMRLALALTEPEAGSDLAAIKTSYKTSGDRFEIEGTKTFVSNGMIAQGFIVAARQEGTSGPHGVSLFFIPMGDRIERRPLKVSGLGGLGLARITFKKADVDASHMIGKQGQGFRTIIKHLAWERFIVAVTAMAGAETILAKTVAYAKGRHTFGKALSERQSIRFKLAGAVAKTCAYRAYIDSLIQKVVDGGSIDEEAEIVKLAATTHQLEIASELKQVWGGEGMMDDNPLALLFRNAEAQVIYTGSSEMMKTAIAKKWDI</sequence>
<dbReference type="PANTHER" id="PTHR48083:SF20">
    <property type="entry name" value="LONG-CHAIN SPECIFIC ACYL-COA DEHYDROGENASE, MITOCHONDRIAL"/>
    <property type="match status" value="1"/>
</dbReference>
<evidence type="ECO:0000256" key="2">
    <source>
        <dbReference type="ARBA" id="ARBA00009347"/>
    </source>
</evidence>
<evidence type="ECO:0000256" key="3">
    <source>
        <dbReference type="ARBA" id="ARBA00022630"/>
    </source>
</evidence>
<name>A0A3B1BVT2_9ZZZZ</name>
<dbReference type="Pfam" id="PF00441">
    <property type="entry name" value="Acyl-CoA_dh_1"/>
    <property type="match status" value="1"/>
</dbReference>
<evidence type="ECO:0000256" key="1">
    <source>
        <dbReference type="ARBA" id="ARBA00001974"/>
    </source>
</evidence>
<dbReference type="PROSITE" id="PS00072">
    <property type="entry name" value="ACYL_COA_DH_1"/>
    <property type="match status" value="1"/>
</dbReference>
<dbReference type="InterPro" id="IPR006091">
    <property type="entry name" value="Acyl-CoA_Oxase/DH_mid-dom"/>
</dbReference>
<dbReference type="GO" id="GO:0005737">
    <property type="term" value="C:cytoplasm"/>
    <property type="evidence" value="ECO:0007669"/>
    <property type="project" value="TreeGrafter"/>
</dbReference>
<dbReference type="Gene3D" id="1.20.140.10">
    <property type="entry name" value="Butyryl-CoA Dehydrogenase, subunit A, domain 3"/>
    <property type="match status" value="1"/>
</dbReference>
<dbReference type="InterPro" id="IPR037069">
    <property type="entry name" value="AcylCoA_DH/ox_N_sf"/>
</dbReference>
<dbReference type="Gene3D" id="1.10.540.10">
    <property type="entry name" value="Acyl-CoA dehydrogenase/oxidase, N-terminal domain"/>
    <property type="match status" value="1"/>
</dbReference>
<feature type="domain" description="Acyl-CoA dehydrogenase/oxidase C-terminal" evidence="6">
    <location>
        <begin position="225"/>
        <end position="371"/>
    </location>
</feature>
<evidence type="ECO:0000256" key="4">
    <source>
        <dbReference type="ARBA" id="ARBA00022827"/>
    </source>
</evidence>
<keyword evidence="4" id="KW-0274">FAD</keyword>
<dbReference type="InterPro" id="IPR050741">
    <property type="entry name" value="Acyl-CoA_dehydrogenase"/>
</dbReference>
<evidence type="ECO:0000259" key="7">
    <source>
        <dbReference type="Pfam" id="PF02770"/>
    </source>
</evidence>
<keyword evidence="5" id="KW-0560">Oxidoreductase</keyword>
<dbReference type="Pfam" id="PF02770">
    <property type="entry name" value="Acyl-CoA_dh_M"/>
    <property type="match status" value="1"/>
</dbReference>
<evidence type="ECO:0000259" key="6">
    <source>
        <dbReference type="Pfam" id="PF00441"/>
    </source>
</evidence>
<dbReference type="InterPro" id="IPR046373">
    <property type="entry name" value="Acyl-CoA_Oxase/DH_mid-dom_sf"/>
</dbReference>
<evidence type="ECO:0000256" key="5">
    <source>
        <dbReference type="ARBA" id="ARBA00023002"/>
    </source>
</evidence>
<evidence type="ECO:0008006" key="10">
    <source>
        <dbReference type="Google" id="ProtNLM"/>
    </source>
</evidence>
<dbReference type="GO" id="GO:0050660">
    <property type="term" value="F:flavin adenine dinucleotide binding"/>
    <property type="evidence" value="ECO:0007669"/>
    <property type="project" value="InterPro"/>
</dbReference>
<dbReference type="InterPro" id="IPR009075">
    <property type="entry name" value="AcylCo_DH/oxidase_C"/>
</dbReference>
<dbReference type="GO" id="GO:0003995">
    <property type="term" value="F:acyl-CoA dehydrogenase activity"/>
    <property type="evidence" value="ECO:0007669"/>
    <property type="project" value="InterPro"/>
</dbReference>
<dbReference type="SUPFAM" id="SSF47203">
    <property type="entry name" value="Acyl-CoA dehydrogenase C-terminal domain-like"/>
    <property type="match status" value="1"/>
</dbReference>
<proteinExistence type="inferred from homology"/>
<dbReference type="PANTHER" id="PTHR48083">
    <property type="entry name" value="MEDIUM-CHAIN SPECIFIC ACYL-COA DEHYDROGENASE, MITOCHONDRIAL-RELATED"/>
    <property type="match status" value="1"/>
</dbReference>